<protein>
    <recommendedName>
        <fullName evidence="3">Cdc23 domain-containing protein</fullName>
    </recommendedName>
</protein>
<keyword evidence="5" id="KW-1185">Reference proteome</keyword>
<organism evidence="4 5">
    <name type="scientific">Xenoophorus captivus</name>
    <dbReference type="NCBI Taxonomy" id="1517983"/>
    <lineage>
        <taxon>Eukaryota</taxon>
        <taxon>Metazoa</taxon>
        <taxon>Chordata</taxon>
        <taxon>Craniata</taxon>
        <taxon>Vertebrata</taxon>
        <taxon>Euteleostomi</taxon>
        <taxon>Actinopterygii</taxon>
        <taxon>Neopterygii</taxon>
        <taxon>Teleostei</taxon>
        <taxon>Neoteleostei</taxon>
        <taxon>Acanthomorphata</taxon>
        <taxon>Ovalentaria</taxon>
        <taxon>Atherinomorphae</taxon>
        <taxon>Cyprinodontiformes</taxon>
        <taxon>Goodeidae</taxon>
        <taxon>Xenoophorus</taxon>
    </lineage>
</organism>
<evidence type="ECO:0000313" key="5">
    <source>
        <dbReference type="Proteomes" id="UP001434883"/>
    </source>
</evidence>
<comment type="caution">
    <text evidence="4">The sequence shown here is derived from an EMBL/GenBank/DDBJ whole genome shotgun (WGS) entry which is preliminary data.</text>
</comment>
<feature type="domain" description="Cdc23" evidence="3">
    <location>
        <begin position="13"/>
        <end position="57"/>
    </location>
</feature>
<name>A0ABV0QQS8_9TELE</name>
<proteinExistence type="predicted"/>
<sequence length="129" mass="15076">MIGYRSLPHIQEDAQDLDALTLAKSYFDLKEYDRAAYFLKGCCSQKAYFLYMYSRYLLKSLSLPDCWIKDFFMAHMYTELQMIKEALQKYQNLIEAGFSKSTYIISQIAVAYHNIRGFSNLLFGTVLNV</sequence>
<evidence type="ECO:0000259" key="3">
    <source>
        <dbReference type="Pfam" id="PF04049"/>
    </source>
</evidence>
<dbReference type="InterPro" id="IPR011990">
    <property type="entry name" value="TPR-like_helical_dom_sf"/>
</dbReference>
<evidence type="ECO:0000313" key="4">
    <source>
        <dbReference type="EMBL" id="MEQ2197758.1"/>
    </source>
</evidence>
<accession>A0ABV0QQS8</accession>
<dbReference type="Proteomes" id="UP001434883">
    <property type="component" value="Unassembled WGS sequence"/>
</dbReference>
<dbReference type="Pfam" id="PF04049">
    <property type="entry name" value="ANAPC8"/>
    <property type="match status" value="1"/>
</dbReference>
<dbReference type="EMBL" id="JAHRIN010018098">
    <property type="protein sequence ID" value="MEQ2197758.1"/>
    <property type="molecule type" value="Genomic_DNA"/>
</dbReference>
<dbReference type="Gene3D" id="1.25.40.10">
    <property type="entry name" value="Tetratricopeptide repeat domain"/>
    <property type="match status" value="2"/>
</dbReference>
<keyword evidence="2" id="KW-0802">TPR repeat</keyword>
<gene>
    <name evidence="4" type="ORF">XENOCAPTIV_002858</name>
</gene>
<dbReference type="PANTHER" id="PTHR12558">
    <property type="entry name" value="CELL DIVISION CYCLE 16,23,27"/>
    <property type="match status" value="1"/>
</dbReference>
<reference evidence="4 5" key="1">
    <citation type="submission" date="2021-06" db="EMBL/GenBank/DDBJ databases">
        <authorList>
            <person name="Palmer J.M."/>
        </authorList>
    </citation>
    <scope>NUCLEOTIDE SEQUENCE [LARGE SCALE GENOMIC DNA]</scope>
    <source>
        <strain evidence="4 5">XC_2019</strain>
        <tissue evidence="4">Muscle</tissue>
    </source>
</reference>
<evidence type="ECO:0000256" key="1">
    <source>
        <dbReference type="ARBA" id="ARBA00022737"/>
    </source>
</evidence>
<evidence type="ECO:0000256" key="2">
    <source>
        <dbReference type="ARBA" id="ARBA00022803"/>
    </source>
</evidence>
<dbReference type="InterPro" id="IPR007192">
    <property type="entry name" value="APC8"/>
</dbReference>
<keyword evidence="1" id="KW-0677">Repeat</keyword>
<dbReference type="PANTHER" id="PTHR12558:SF10">
    <property type="entry name" value="CELL DIVISION CYCLE PROTEIN 23 HOMOLOG"/>
    <property type="match status" value="1"/>
</dbReference>